<dbReference type="HAMAP" id="MF_00530">
    <property type="entry name" value="ATP_synth_epsil_bac"/>
    <property type="match status" value="1"/>
</dbReference>
<organism evidence="12 13">
    <name type="scientific">Corynebacterium genitalium ATCC 33030</name>
    <dbReference type="NCBI Taxonomy" id="585529"/>
    <lineage>
        <taxon>Bacteria</taxon>
        <taxon>Bacillati</taxon>
        <taxon>Actinomycetota</taxon>
        <taxon>Actinomycetes</taxon>
        <taxon>Mycobacteriales</taxon>
        <taxon>Corynebacteriaceae</taxon>
        <taxon>Corynebacterium</taxon>
    </lineage>
</organism>
<protein>
    <recommendedName>
        <fullName evidence="8">ATP synthase epsilon chain</fullName>
    </recommendedName>
    <alternativeName>
        <fullName evidence="8">ATP synthase F1 sector epsilon subunit</fullName>
    </alternativeName>
    <alternativeName>
        <fullName evidence="8">F-ATPase epsilon subunit</fullName>
    </alternativeName>
</protein>
<evidence type="ECO:0000256" key="3">
    <source>
        <dbReference type="ARBA" id="ARBA00022448"/>
    </source>
</evidence>
<keyword evidence="7 8" id="KW-0066">ATP synthesis</keyword>
<evidence type="ECO:0000256" key="2">
    <source>
        <dbReference type="ARBA" id="ARBA00005712"/>
    </source>
</evidence>
<dbReference type="InterPro" id="IPR020546">
    <property type="entry name" value="ATP_synth_F1_dsu/esu_N"/>
</dbReference>
<reference evidence="12" key="1">
    <citation type="submission" date="2010-06" db="EMBL/GenBank/DDBJ databases">
        <authorList>
            <person name="Muzny D."/>
            <person name="Qin X."/>
            <person name="Buhay C."/>
            <person name="Dugan-Rocha S."/>
            <person name="Ding Y."/>
            <person name="Chen G."/>
            <person name="Hawes A."/>
            <person name="Holder M."/>
            <person name="Jhangiani S."/>
            <person name="Johnson A."/>
            <person name="Khan Z."/>
            <person name="Li Z."/>
            <person name="Liu W."/>
            <person name="Liu X."/>
            <person name="Perez L."/>
            <person name="Shen H."/>
            <person name="Wang Q."/>
            <person name="Watt J."/>
            <person name="Xi L."/>
            <person name="Xin Y."/>
            <person name="Zhou J."/>
            <person name="Deng J."/>
            <person name="Jiang H."/>
            <person name="Liu Y."/>
            <person name="Qu J."/>
            <person name="Song X.-Z."/>
            <person name="Zhang L."/>
            <person name="Villasana D."/>
            <person name="Johnson A."/>
            <person name="Liu J."/>
            <person name="Liyanage D."/>
            <person name="Lorensuhewa L."/>
            <person name="Robinson T."/>
            <person name="Song A."/>
            <person name="Song B.-B."/>
            <person name="Dinh H."/>
            <person name="Thornton R."/>
            <person name="Coyle M."/>
            <person name="Francisco L."/>
            <person name="Jackson L."/>
            <person name="Javaid M."/>
            <person name="Korchina V."/>
            <person name="Kovar C."/>
            <person name="Mata R."/>
            <person name="Mathew T."/>
            <person name="Ngo R."/>
            <person name="Nguyen L."/>
            <person name="Nguyen N."/>
            <person name="Okwuonu G."/>
            <person name="Ongeri F."/>
            <person name="Pham C."/>
            <person name="Simmons D."/>
            <person name="Wilczek-Boney K."/>
            <person name="Hale W."/>
            <person name="Jakkamsetti A."/>
            <person name="Pham P."/>
            <person name="Ruth R."/>
            <person name="San Lucas F."/>
            <person name="Warren J."/>
            <person name="Zhang J."/>
            <person name="Zhao Z."/>
            <person name="Zhou C."/>
            <person name="Zhu D."/>
            <person name="Lee S."/>
            <person name="Bess C."/>
            <person name="Blankenburg K."/>
            <person name="Forbes L."/>
            <person name="Fu Q."/>
            <person name="Gubbala S."/>
            <person name="Hirani K."/>
            <person name="Jayaseelan J.C."/>
            <person name="Lara F."/>
            <person name="Munidasa M."/>
            <person name="Palculict T."/>
            <person name="Patil S."/>
            <person name="Pu L.-L."/>
            <person name="Saada N."/>
            <person name="Tang L."/>
            <person name="Weissenberger G."/>
            <person name="Zhu Y."/>
            <person name="Hemphill L."/>
            <person name="Shang Y."/>
            <person name="Youmans B."/>
            <person name="Ayvaz T."/>
            <person name="Ross M."/>
            <person name="Santibanez J."/>
            <person name="Aqrawi P."/>
            <person name="Gross S."/>
            <person name="Joshi V."/>
            <person name="Fowler G."/>
            <person name="Nazareth L."/>
            <person name="Reid J."/>
            <person name="Worley K."/>
            <person name="Petrosino J."/>
            <person name="Highlander S."/>
            <person name="Gibbs R."/>
        </authorList>
    </citation>
    <scope>NUCLEOTIDE SEQUENCE [LARGE SCALE GENOMIC DNA]</scope>
    <source>
        <strain evidence="12">ATCC 33030</strain>
    </source>
</reference>
<feature type="domain" description="ATP synthase F1 complex delta/epsilon subunit N-terminal" evidence="11">
    <location>
        <begin position="5"/>
        <end position="84"/>
    </location>
</feature>
<comment type="similarity">
    <text evidence="2 8 9">Belongs to the ATPase epsilon chain family.</text>
</comment>
<dbReference type="InterPro" id="IPR001469">
    <property type="entry name" value="ATP_synth_F1_dsu/esu"/>
</dbReference>
<dbReference type="AlphaFoldDB" id="D7WDE4"/>
<dbReference type="eggNOG" id="COG0355">
    <property type="taxonomic scope" value="Bacteria"/>
</dbReference>
<evidence type="ECO:0000256" key="9">
    <source>
        <dbReference type="RuleBase" id="RU003656"/>
    </source>
</evidence>
<dbReference type="NCBIfam" id="NF001852">
    <property type="entry name" value="PRK00571.2-5"/>
    <property type="match status" value="1"/>
</dbReference>
<dbReference type="GO" id="GO:0005886">
    <property type="term" value="C:plasma membrane"/>
    <property type="evidence" value="ECO:0007669"/>
    <property type="project" value="UniProtKB-SubCell"/>
</dbReference>
<comment type="function">
    <text evidence="8">Produces ATP from ADP in the presence of a proton gradient across the membrane.</text>
</comment>
<keyword evidence="8" id="KW-1003">Cell membrane</keyword>
<comment type="subcellular location">
    <subcellularLocation>
        <location evidence="1 8">Cell membrane</location>
        <topology evidence="1 8">Peripheral membrane protein</topology>
    </subcellularLocation>
</comment>
<comment type="caution">
    <text evidence="12">The sequence shown here is derived from an EMBL/GenBank/DDBJ whole genome shotgun (WGS) entry which is preliminary data.</text>
</comment>
<evidence type="ECO:0000259" key="11">
    <source>
        <dbReference type="Pfam" id="PF02823"/>
    </source>
</evidence>
<dbReference type="PANTHER" id="PTHR13822">
    <property type="entry name" value="ATP SYNTHASE DELTA/EPSILON CHAIN"/>
    <property type="match status" value="1"/>
</dbReference>
<dbReference type="Pfam" id="PF02823">
    <property type="entry name" value="ATP-synt_DE_N"/>
    <property type="match status" value="1"/>
</dbReference>
<dbReference type="GO" id="GO:0016787">
    <property type="term" value="F:hydrolase activity"/>
    <property type="evidence" value="ECO:0007669"/>
    <property type="project" value="UniProtKB-KW"/>
</dbReference>
<comment type="subunit">
    <text evidence="8 9">F-type ATPases have 2 components, CF(1) - the catalytic core - and CF(0) - the membrane proton channel. CF(1) has five subunits: alpha(3), beta(3), gamma(1), delta(1), epsilon(1). CF(0) has three main subunits: a, b and c.</text>
</comment>
<gene>
    <name evidence="8 12" type="primary">atpC</name>
    <name evidence="12" type="ORF">HMPREF0291_11832</name>
</gene>
<evidence type="ECO:0000256" key="4">
    <source>
        <dbReference type="ARBA" id="ARBA00023065"/>
    </source>
</evidence>
<evidence type="ECO:0000313" key="13">
    <source>
        <dbReference type="Proteomes" id="UP000004208"/>
    </source>
</evidence>
<keyword evidence="3 8" id="KW-0813">Transport</keyword>
<evidence type="ECO:0000256" key="7">
    <source>
        <dbReference type="ARBA" id="ARBA00023310"/>
    </source>
</evidence>
<dbReference type="InterPro" id="IPR036771">
    <property type="entry name" value="ATPsynth_dsu/esu_N"/>
</dbReference>
<name>D7WDE4_9CORY</name>
<evidence type="ECO:0000256" key="1">
    <source>
        <dbReference type="ARBA" id="ARBA00004202"/>
    </source>
</evidence>
<dbReference type="PANTHER" id="PTHR13822:SF10">
    <property type="entry name" value="ATP SYNTHASE EPSILON CHAIN, CHLOROPLASTIC"/>
    <property type="match status" value="1"/>
</dbReference>
<dbReference type="GO" id="GO:0045259">
    <property type="term" value="C:proton-transporting ATP synthase complex"/>
    <property type="evidence" value="ECO:0007669"/>
    <property type="project" value="UniProtKB-KW"/>
</dbReference>
<evidence type="ECO:0000256" key="10">
    <source>
        <dbReference type="SAM" id="MobiDB-lite"/>
    </source>
</evidence>
<dbReference type="NCBIfam" id="TIGR01216">
    <property type="entry name" value="ATP_synt_epsi"/>
    <property type="match status" value="1"/>
</dbReference>
<dbReference type="Gene3D" id="2.60.15.10">
    <property type="entry name" value="F0F1 ATP synthase delta/epsilon subunit, N-terminal"/>
    <property type="match status" value="1"/>
</dbReference>
<accession>D7WDE4</accession>
<keyword evidence="5 8" id="KW-0472">Membrane</keyword>
<evidence type="ECO:0000256" key="5">
    <source>
        <dbReference type="ARBA" id="ARBA00023136"/>
    </source>
</evidence>
<dbReference type="GO" id="GO:0005524">
    <property type="term" value="F:ATP binding"/>
    <property type="evidence" value="ECO:0007669"/>
    <property type="project" value="UniProtKB-UniRule"/>
</dbReference>
<keyword evidence="8" id="KW-0375">Hydrogen ion transport</keyword>
<proteinExistence type="inferred from homology"/>
<evidence type="ECO:0000256" key="8">
    <source>
        <dbReference type="HAMAP-Rule" id="MF_00530"/>
    </source>
</evidence>
<dbReference type="HOGENOM" id="CLU_084338_4_0_11"/>
<evidence type="ECO:0000256" key="6">
    <source>
        <dbReference type="ARBA" id="ARBA00023196"/>
    </source>
</evidence>
<evidence type="ECO:0000313" key="12">
    <source>
        <dbReference type="EMBL" id="EFK54175.1"/>
    </source>
</evidence>
<dbReference type="CDD" id="cd12152">
    <property type="entry name" value="F1-ATPase_delta"/>
    <property type="match status" value="1"/>
</dbReference>
<feature type="compositionally biased region" description="Acidic residues" evidence="10">
    <location>
        <begin position="91"/>
        <end position="100"/>
    </location>
</feature>
<keyword evidence="6 8" id="KW-0139">CF(1)</keyword>
<feature type="region of interest" description="Disordered" evidence="10">
    <location>
        <begin position="90"/>
        <end position="120"/>
    </location>
</feature>
<sequence>MAEITAELVSVDRMLWSGEASIVTVQTTDGEIGFMPGHEPFLGQLKEDGVVTISPADGDKVVAAVQGGFVSVVGNKVTVLADSAKFASEVDSNEQFDDEDPAQKARRDSEQAALRRIGSA</sequence>
<dbReference type="OrthoDB" id="9791445at2"/>
<keyword evidence="4 8" id="KW-0406">Ion transport</keyword>
<dbReference type="RefSeq" id="WP_005290538.1">
    <property type="nucleotide sequence ID" value="NZ_CM000961.1"/>
</dbReference>
<dbReference type="NCBIfam" id="NF009977">
    <property type="entry name" value="PRK13442.1"/>
    <property type="match status" value="1"/>
</dbReference>
<dbReference type="GO" id="GO:0046933">
    <property type="term" value="F:proton-transporting ATP synthase activity, rotational mechanism"/>
    <property type="evidence" value="ECO:0007669"/>
    <property type="project" value="UniProtKB-UniRule"/>
</dbReference>
<dbReference type="STRING" id="585529.HMPREF0291_11832"/>
<keyword evidence="13" id="KW-1185">Reference proteome</keyword>
<keyword evidence="12" id="KW-0378">Hydrolase</keyword>
<dbReference type="Proteomes" id="UP000004208">
    <property type="component" value="Unassembled WGS sequence"/>
</dbReference>
<dbReference type="SUPFAM" id="SSF51344">
    <property type="entry name" value="Epsilon subunit of F1F0-ATP synthase N-terminal domain"/>
    <property type="match status" value="1"/>
</dbReference>
<dbReference type="EMBL" id="ACLJ02000003">
    <property type="protein sequence ID" value="EFK54175.1"/>
    <property type="molecule type" value="Genomic_DNA"/>
</dbReference>
<feature type="compositionally biased region" description="Basic and acidic residues" evidence="10">
    <location>
        <begin position="101"/>
        <end position="110"/>
    </location>
</feature>